<dbReference type="EMBL" id="ML976666">
    <property type="protein sequence ID" value="KAF1976533.1"/>
    <property type="molecule type" value="Genomic_DNA"/>
</dbReference>
<keyword evidence="3" id="KW-1185">Reference proteome</keyword>
<name>A0A6A5VG72_9PLEO</name>
<feature type="compositionally biased region" description="Low complexity" evidence="1">
    <location>
        <begin position="267"/>
        <end position="284"/>
    </location>
</feature>
<evidence type="ECO:0000313" key="3">
    <source>
        <dbReference type="Proteomes" id="UP000800036"/>
    </source>
</evidence>
<organism evidence="2 3">
    <name type="scientific">Bimuria novae-zelandiae CBS 107.79</name>
    <dbReference type="NCBI Taxonomy" id="1447943"/>
    <lineage>
        <taxon>Eukaryota</taxon>
        <taxon>Fungi</taxon>
        <taxon>Dikarya</taxon>
        <taxon>Ascomycota</taxon>
        <taxon>Pezizomycotina</taxon>
        <taxon>Dothideomycetes</taxon>
        <taxon>Pleosporomycetidae</taxon>
        <taxon>Pleosporales</taxon>
        <taxon>Massarineae</taxon>
        <taxon>Didymosphaeriaceae</taxon>
        <taxon>Bimuria</taxon>
    </lineage>
</organism>
<dbReference type="Proteomes" id="UP000800036">
    <property type="component" value="Unassembled WGS sequence"/>
</dbReference>
<protein>
    <submittedName>
        <fullName evidence="2">Uncharacterized protein</fullName>
    </submittedName>
</protein>
<dbReference type="OrthoDB" id="3595619at2759"/>
<feature type="compositionally biased region" description="Polar residues" evidence="1">
    <location>
        <begin position="228"/>
        <end position="237"/>
    </location>
</feature>
<feature type="compositionally biased region" description="Low complexity" evidence="1">
    <location>
        <begin position="209"/>
        <end position="227"/>
    </location>
</feature>
<dbReference type="AlphaFoldDB" id="A0A6A5VG72"/>
<gene>
    <name evidence="2" type="ORF">BU23DRAFT_440086</name>
</gene>
<sequence>MKESGKKSPWLDISVGCCASERRESIEEDDARDALRAIESDMEICYDQPRTIEVPRAEPVSPRPATTHSVSRHVSQWVATSRDFASRASSRASVYTLTRPRKSHSKVRLSISDPIEFRHDGGYDGVHGIQSMLDDAPMPVRRRRSFRPLELSIYLPDGRLSPLPDFELDAWGEMPQAPAQVLVRNRDSRTNSISSDPAASCYLIQRKPVGSGSRRSSVQSIRSVQSRPLSMTLSTLPFLQEEPKSPKAQAESIRSTTPSDLQRRGTLSPPRILSRLPSPSRARSNTAPSRPPSLRRAKTDVDAAIRELNTIVEERRADAYRFRNQSSAFINRPPPSPSSH</sequence>
<feature type="region of interest" description="Disordered" evidence="1">
    <location>
        <begin position="205"/>
        <end position="301"/>
    </location>
</feature>
<accession>A0A6A5VG72</accession>
<feature type="region of interest" description="Disordered" evidence="1">
    <location>
        <begin position="49"/>
        <end position="70"/>
    </location>
</feature>
<evidence type="ECO:0000313" key="2">
    <source>
        <dbReference type="EMBL" id="KAF1976533.1"/>
    </source>
</evidence>
<feature type="non-terminal residue" evidence="2">
    <location>
        <position position="340"/>
    </location>
</feature>
<feature type="region of interest" description="Disordered" evidence="1">
    <location>
        <begin position="315"/>
        <end position="340"/>
    </location>
</feature>
<proteinExistence type="predicted"/>
<evidence type="ECO:0000256" key="1">
    <source>
        <dbReference type="SAM" id="MobiDB-lite"/>
    </source>
</evidence>
<reference evidence="2" key="1">
    <citation type="journal article" date="2020" name="Stud. Mycol.">
        <title>101 Dothideomycetes genomes: a test case for predicting lifestyles and emergence of pathogens.</title>
        <authorList>
            <person name="Haridas S."/>
            <person name="Albert R."/>
            <person name="Binder M."/>
            <person name="Bloem J."/>
            <person name="Labutti K."/>
            <person name="Salamov A."/>
            <person name="Andreopoulos B."/>
            <person name="Baker S."/>
            <person name="Barry K."/>
            <person name="Bills G."/>
            <person name="Bluhm B."/>
            <person name="Cannon C."/>
            <person name="Castanera R."/>
            <person name="Culley D."/>
            <person name="Daum C."/>
            <person name="Ezra D."/>
            <person name="Gonzalez J."/>
            <person name="Henrissat B."/>
            <person name="Kuo A."/>
            <person name="Liang C."/>
            <person name="Lipzen A."/>
            <person name="Lutzoni F."/>
            <person name="Magnuson J."/>
            <person name="Mondo S."/>
            <person name="Nolan M."/>
            <person name="Ohm R."/>
            <person name="Pangilinan J."/>
            <person name="Park H.-J."/>
            <person name="Ramirez L."/>
            <person name="Alfaro M."/>
            <person name="Sun H."/>
            <person name="Tritt A."/>
            <person name="Yoshinaga Y."/>
            <person name="Zwiers L.-H."/>
            <person name="Turgeon B."/>
            <person name="Goodwin S."/>
            <person name="Spatafora J."/>
            <person name="Crous P."/>
            <person name="Grigoriev I."/>
        </authorList>
    </citation>
    <scope>NUCLEOTIDE SEQUENCE</scope>
    <source>
        <strain evidence="2">CBS 107.79</strain>
    </source>
</reference>